<dbReference type="AlphaFoldDB" id="A0A417YZF6"/>
<keyword evidence="1" id="KW-1133">Transmembrane helix</keyword>
<accession>A0A417YZF6</accession>
<feature type="transmembrane region" description="Helical" evidence="1">
    <location>
        <begin position="36"/>
        <end position="61"/>
    </location>
</feature>
<sequence length="105" mass="11150">MNGEGGDFLIWIILITVLFIVNYMAISFYNKKNTSFLWSGLLICILGPVIGFITGSTFVSMDHSAGGTGEGGAIGAAFIGLIILGNGIIYLLVGISLLIGNFFKR</sequence>
<protein>
    <submittedName>
        <fullName evidence="2">ABC transporter permease</fullName>
    </submittedName>
</protein>
<gene>
    <name evidence="2" type="ORF">D1B31_01100</name>
</gene>
<name>A0A417YZF6_9BACI</name>
<dbReference type="RefSeq" id="WP_118918907.1">
    <property type="nucleotide sequence ID" value="NZ_QWEG01000001.1"/>
</dbReference>
<keyword evidence="3" id="KW-1185">Reference proteome</keyword>
<proteinExistence type="predicted"/>
<evidence type="ECO:0000313" key="3">
    <source>
        <dbReference type="Proteomes" id="UP000284416"/>
    </source>
</evidence>
<evidence type="ECO:0000313" key="2">
    <source>
        <dbReference type="EMBL" id="RHW43299.1"/>
    </source>
</evidence>
<feature type="transmembrane region" description="Helical" evidence="1">
    <location>
        <begin position="6"/>
        <end position="29"/>
    </location>
</feature>
<reference evidence="2 3" key="1">
    <citation type="journal article" date="2017" name="Int. J. Syst. Evol. Microbiol.">
        <title>Bacillus notoginsengisoli sp. nov., a novel bacterium isolated from the rhizosphere of Panax notoginseng.</title>
        <authorList>
            <person name="Zhang M.Y."/>
            <person name="Cheng J."/>
            <person name="Cai Y."/>
            <person name="Zhang T.Y."/>
            <person name="Wu Y.Y."/>
            <person name="Manikprabhu D."/>
            <person name="Li W.J."/>
            <person name="Zhang Y.X."/>
        </authorList>
    </citation>
    <scope>NUCLEOTIDE SEQUENCE [LARGE SCALE GENOMIC DNA]</scope>
    <source>
        <strain evidence="2 3">JCM 30743</strain>
    </source>
</reference>
<dbReference type="OrthoDB" id="2942886at2"/>
<keyword evidence="1" id="KW-0812">Transmembrane</keyword>
<dbReference type="EMBL" id="QWEG01000001">
    <property type="protein sequence ID" value="RHW43299.1"/>
    <property type="molecule type" value="Genomic_DNA"/>
</dbReference>
<feature type="transmembrane region" description="Helical" evidence="1">
    <location>
        <begin position="73"/>
        <end position="99"/>
    </location>
</feature>
<comment type="caution">
    <text evidence="2">The sequence shown here is derived from an EMBL/GenBank/DDBJ whole genome shotgun (WGS) entry which is preliminary data.</text>
</comment>
<evidence type="ECO:0000256" key="1">
    <source>
        <dbReference type="SAM" id="Phobius"/>
    </source>
</evidence>
<keyword evidence="1" id="KW-0472">Membrane</keyword>
<organism evidence="2 3">
    <name type="scientific">Neobacillus notoginsengisoli</name>
    <dbReference type="NCBI Taxonomy" id="1578198"/>
    <lineage>
        <taxon>Bacteria</taxon>
        <taxon>Bacillati</taxon>
        <taxon>Bacillota</taxon>
        <taxon>Bacilli</taxon>
        <taxon>Bacillales</taxon>
        <taxon>Bacillaceae</taxon>
        <taxon>Neobacillus</taxon>
    </lineage>
</organism>
<dbReference type="Proteomes" id="UP000284416">
    <property type="component" value="Unassembled WGS sequence"/>
</dbReference>